<dbReference type="EMBL" id="MU032344">
    <property type="protein sequence ID" value="KAF3770936.1"/>
    <property type="molecule type" value="Genomic_DNA"/>
</dbReference>
<sequence length="113" mass="12671">PSLHSRAARRATSPSINTDKSLKDVQPPSESLNQRPSVLGLYQNAGVNKKAKRGRKAVLSSRARRRHERGLERAEEILDRTAVKVSRSKDSARNIDGRKKTWDEINASAKEKE</sequence>
<organism evidence="8 9">
    <name type="scientific">Cryphonectria parasitica (strain ATCC 38755 / EP155)</name>
    <dbReference type="NCBI Taxonomy" id="660469"/>
    <lineage>
        <taxon>Eukaryota</taxon>
        <taxon>Fungi</taxon>
        <taxon>Dikarya</taxon>
        <taxon>Ascomycota</taxon>
        <taxon>Pezizomycotina</taxon>
        <taxon>Sordariomycetes</taxon>
        <taxon>Sordariomycetidae</taxon>
        <taxon>Diaporthales</taxon>
        <taxon>Cryphonectriaceae</taxon>
        <taxon>Cryphonectria-Endothia species complex</taxon>
        <taxon>Cryphonectria</taxon>
    </lineage>
</organism>
<keyword evidence="3" id="KW-0813">Transport</keyword>
<dbReference type="InterPro" id="IPR022784">
    <property type="entry name" value="Ribosome_bgen_Alb1"/>
</dbReference>
<dbReference type="Proteomes" id="UP000803844">
    <property type="component" value="Unassembled WGS sequence"/>
</dbReference>
<feature type="region of interest" description="Disordered" evidence="7">
    <location>
        <begin position="1"/>
        <end position="35"/>
    </location>
</feature>
<keyword evidence="6" id="KW-0539">Nucleus</keyword>
<dbReference type="Pfam" id="PF09135">
    <property type="entry name" value="Alb1"/>
    <property type="match status" value="1"/>
</dbReference>
<evidence type="ECO:0000256" key="5">
    <source>
        <dbReference type="ARBA" id="ARBA00022517"/>
    </source>
</evidence>
<proteinExistence type="predicted"/>
<dbReference type="GeneID" id="63833103"/>
<evidence type="ECO:0000313" key="8">
    <source>
        <dbReference type="EMBL" id="KAF3770936.1"/>
    </source>
</evidence>
<protein>
    <submittedName>
        <fullName evidence="8">Uncharacterized protein</fullName>
    </submittedName>
</protein>
<keyword evidence="4" id="KW-0963">Cytoplasm</keyword>
<feature type="non-terminal residue" evidence="8">
    <location>
        <position position="1"/>
    </location>
</feature>
<feature type="region of interest" description="Disordered" evidence="7">
    <location>
        <begin position="48"/>
        <end position="67"/>
    </location>
</feature>
<dbReference type="PANTHER" id="PTHR28280:SF1">
    <property type="entry name" value="SHUTTLING PRE-60S FACTOR ECM1"/>
    <property type="match status" value="1"/>
</dbReference>
<name>A0A9P4YD98_CRYP1</name>
<feature type="region of interest" description="Disordered" evidence="7">
    <location>
        <begin position="88"/>
        <end position="113"/>
    </location>
</feature>
<reference evidence="8" key="1">
    <citation type="journal article" date="2020" name="Phytopathology">
        <title>Genome sequence of the chestnut blight fungus Cryphonectria parasitica EP155: A fundamental resource for an archetypical invasive plant pathogen.</title>
        <authorList>
            <person name="Crouch J.A."/>
            <person name="Dawe A."/>
            <person name="Aerts A."/>
            <person name="Barry K."/>
            <person name="Churchill A.C.L."/>
            <person name="Grimwood J."/>
            <person name="Hillman B."/>
            <person name="Milgroom M.G."/>
            <person name="Pangilinan J."/>
            <person name="Smith M."/>
            <person name="Salamov A."/>
            <person name="Schmutz J."/>
            <person name="Yadav J."/>
            <person name="Grigoriev I.V."/>
            <person name="Nuss D."/>
        </authorList>
    </citation>
    <scope>NUCLEOTIDE SEQUENCE</scope>
    <source>
        <strain evidence="8">EP155</strain>
    </source>
</reference>
<keyword evidence="9" id="KW-1185">Reference proteome</keyword>
<evidence type="ECO:0000256" key="3">
    <source>
        <dbReference type="ARBA" id="ARBA00022448"/>
    </source>
</evidence>
<evidence type="ECO:0000313" key="9">
    <source>
        <dbReference type="Proteomes" id="UP000803844"/>
    </source>
</evidence>
<dbReference type="GO" id="GO:0030687">
    <property type="term" value="C:preribosome, large subunit precursor"/>
    <property type="evidence" value="ECO:0007669"/>
    <property type="project" value="TreeGrafter"/>
</dbReference>
<evidence type="ECO:0000256" key="6">
    <source>
        <dbReference type="ARBA" id="ARBA00023242"/>
    </source>
</evidence>
<dbReference type="InterPro" id="IPR053278">
    <property type="entry name" value="Pre-60S_factor_ECM1"/>
</dbReference>
<comment type="subcellular location">
    <subcellularLocation>
        <location evidence="2">Cytoplasm</location>
    </subcellularLocation>
    <subcellularLocation>
        <location evidence="1">Nucleus</location>
    </subcellularLocation>
</comment>
<gene>
    <name evidence="8" type="ORF">M406DRAFT_234204</name>
</gene>
<dbReference type="AlphaFoldDB" id="A0A9P4YD98"/>
<feature type="non-terminal residue" evidence="8">
    <location>
        <position position="113"/>
    </location>
</feature>
<evidence type="ECO:0000256" key="4">
    <source>
        <dbReference type="ARBA" id="ARBA00022490"/>
    </source>
</evidence>
<comment type="caution">
    <text evidence="8">The sequence shown here is derived from an EMBL/GenBank/DDBJ whole genome shotgun (WGS) entry which is preliminary data.</text>
</comment>
<evidence type="ECO:0000256" key="7">
    <source>
        <dbReference type="SAM" id="MobiDB-lite"/>
    </source>
</evidence>
<accession>A0A9P4YD98</accession>
<dbReference type="OrthoDB" id="5304887at2759"/>
<dbReference type="GO" id="GO:0005730">
    <property type="term" value="C:nucleolus"/>
    <property type="evidence" value="ECO:0007669"/>
    <property type="project" value="TreeGrafter"/>
</dbReference>
<dbReference type="GO" id="GO:0005737">
    <property type="term" value="C:cytoplasm"/>
    <property type="evidence" value="ECO:0007669"/>
    <property type="project" value="UniProtKB-SubCell"/>
</dbReference>
<keyword evidence="5" id="KW-0690">Ribosome biogenesis</keyword>
<evidence type="ECO:0000256" key="2">
    <source>
        <dbReference type="ARBA" id="ARBA00004496"/>
    </source>
</evidence>
<dbReference type="PANTHER" id="PTHR28280">
    <property type="entry name" value="SHUTTLING PRE-60S FACTOR ECM1"/>
    <property type="match status" value="1"/>
</dbReference>
<evidence type="ECO:0000256" key="1">
    <source>
        <dbReference type="ARBA" id="ARBA00004123"/>
    </source>
</evidence>
<dbReference type="RefSeq" id="XP_040781897.1">
    <property type="nucleotide sequence ID" value="XM_040915974.1"/>
</dbReference>
<feature type="compositionally biased region" description="Basic residues" evidence="7">
    <location>
        <begin position="49"/>
        <end position="67"/>
    </location>
</feature>
<dbReference type="GO" id="GO:0000055">
    <property type="term" value="P:ribosomal large subunit export from nucleus"/>
    <property type="evidence" value="ECO:0007669"/>
    <property type="project" value="TreeGrafter"/>
</dbReference>